<comment type="caution">
    <text evidence="3">The sequence shown here is derived from an EMBL/GenBank/DDBJ whole genome shotgun (WGS) entry which is preliminary data.</text>
</comment>
<dbReference type="InterPro" id="IPR008906">
    <property type="entry name" value="HATC_C_dom"/>
</dbReference>
<feature type="compositionally biased region" description="Acidic residues" evidence="1">
    <location>
        <begin position="409"/>
        <end position="425"/>
    </location>
</feature>
<protein>
    <recommendedName>
        <fullName evidence="2">HAT C-terminal dimerisation domain-containing protein</fullName>
    </recommendedName>
</protein>
<dbReference type="PANTHER" id="PTHR47501:SF5">
    <property type="entry name" value="HAT C-TERMINAL DIMERISATION DOMAIN-CONTAINING PROTEIN"/>
    <property type="match status" value="1"/>
</dbReference>
<evidence type="ECO:0000259" key="2">
    <source>
        <dbReference type="Pfam" id="PF05699"/>
    </source>
</evidence>
<dbReference type="Pfam" id="PF05699">
    <property type="entry name" value="Dimer_Tnp_hAT"/>
    <property type="match status" value="1"/>
</dbReference>
<evidence type="ECO:0000256" key="1">
    <source>
        <dbReference type="SAM" id="MobiDB-lite"/>
    </source>
</evidence>
<accession>A0A2N5SI27</accession>
<dbReference type="OrthoDB" id="2506282at2759"/>
<dbReference type="PANTHER" id="PTHR47501">
    <property type="entry name" value="TRANSPOSASE-RELATED"/>
    <property type="match status" value="1"/>
</dbReference>
<evidence type="ECO:0000313" key="4">
    <source>
        <dbReference type="Proteomes" id="UP000235388"/>
    </source>
</evidence>
<organism evidence="3 4">
    <name type="scientific">Puccinia coronata f. sp. avenae</name>
    <dbReference type="NCBI Taxonomy" id="200324"/>
    <lineage>
        <taxon>Eukaryota</taxon>
        <taxon>Fungi</taxon>
        <taxon>Dikarya</taxon>
        <taxon>Basidiomycota</taxon>
        <taxon>Pucciniomycotina</taxon>
        <taxon>Pucciniomycetes</taxon>
        <taxon>Pucciniales</taxon>
        <taxon>Pucciniaceae</taxon>
        <taxon>Puccinia</taxon>
    </lineage>
</organism>
<dbReference type="InterPro" id="IPR012337">
    <property type="entry name" value="RNaseH-like_sf"/>
</dbReference>
<dbReference type="SUPFAM" id="SSF53098">
    <property type="entry name" value="Ribonuclease H-like"/>
    <property type="match status" value="1"/>
</dbReference>
<feature type="compositionally biased region" description="Polar residues" evidence="1">
    <location>
        <begin position="47"/>
        <end position="56"/>
    </location>
</feature>
<dbReference type="EMBL" id="PGCJ01000968">
    <property type="protein sequence ID" value="PLW12875.1"/>
    <property type="molecule type" value="Genomic_DNA"/>
</dbReference>
<name>A0A2N5SI27_9BASI</name>
<proteinExistence type="predicted"/>
<feature type="region of interest" description="Disordered" evidence="1">
    <location>
        <begin position="1"/>
        <end position="92"/>
    </location>
</feature>
<reference evidence="3 4" key="1">
    <citation type="submission" date="2017-11" db="EMBL/GenBank/DDBJ databases">
        <title>De novo assembly and phasing of dikaryotic genomes from two isolates of Puccinia coronata f. sp. avenae, the causal agent of oat crown rust.</title>
        <authorList>
            <person name="Miller M.E."/>
            <person name="Zhang Y."/>
            <person name="Omidvar V."/>
            <person name="Sperschneider J."/>
            <person name="Schwessinger B."/>
            <person name="Raley C."/>
            <person name="Palmer J.M."/>
            <person name="Garnica D."/>
            <person name="Upadhyaya N."/>
            <person name="Rathjen J."/>
            <person name="Taylor J.M."/>
            <person name="Park R.F."/>
            <person name="Dodds P.N."/>
            <person name="Hirsch C.D."/>
            <person name="Kianian S.F."/>
            <person name="Figueroa M."/>
        </authorList>
    </citation>
    <scope>NUCLEOTIDE SEQUENCE [LARGE SCALE GENOMIC DNA]</scope>
    <source>
        <strain evidence="3">12NC29</strain>
    </source>
</reference>
<gene>
    <name evidence="3" type="ORF">PCANC_17544</name>
</gene>
<dbReference type="Proteomes" id="UP000235388">
    <property type="component" value="Unassembled WGS sequence"/>
</dbReference>
<feature type="domain" description="HAT C-terminal dimerisation" evidence="2">
    <location>
        <begin position="650"/>
        <end position="731"/>
    </location>
</feature>
<feature type="compositionally biased region" description="Polar residues" evidence="1">
    <location>
        <begin position="83"/>
        <end position="92"/>
    </location>
</feature>
<dbReference type="AlphaFoldDB" id="A0A2N5SI27"/>
<sequence length="761" mass="83949">MTQDITPDQPEIQVTGGLSNESRPPSLAPIRQSARKKNNPVAPGFFPTQTHSQRSLIPNGPINCPGTRGTNRRNARCVDSAPASESESTTQDCQITQGSTLRGASNPKDTYDIVQDSDEENARAVAGRLKSKEDKKMAPRKDGTDSVLAYFSQVDNSSLYSCRWCPKIVKASTSSYYNLKIHRDGSNIKGTIRAACPSRLKAISDGCKLPPTAAQIAQDNSATTNKSSNTITMFVTKGRFDNNTFNKLMVIWIIRHSLPWARFNDDTLRINIDFLNSHAKLHSQTWAATTSQSLYLNLQKSVLDDINTAGSKISLISDVWTTKGGHKAVLGISACYITNNWQYQCTFWDHAANHNRCFCHVLALILGAGLACLKLSTSEGPTTCKPEGFPILETITKEGDLIGDGTKSEEEEEINPDDVDLEDEEGGHNEDETETCSQKKKGKYAASGIGFTLKKVDYVCRLIARSPAKPAEFKVWAQRLGYKGPGIIGGYGMGWNIAYESSNRAYNARKIINQLLVNKTKNRKGKHFAGYEFTSKEWDNIKVLNSVLKEFLLLTKQMEADGPSCSMVLYEYSRLLETLGQLKQANTQSVLEAMFDPMIKVATKYKELALNILKPSTPPATKESCHPLDPKDAGYNFFPTNPGLDNSEEELNRYHKTKFSLGIKGDVLMWWKSQSALFPVLSSLSRDYLACASSSAAVEQKFSASSDICTTGRSSLAPRTIEQCISSHLWICSGVKAGGEFEDCLVVFEAAKKNPKFTSEI</sequence>
<evidence type="ECO:0000313" key="3">
    <source>
        <dbReference type="EMBL" id="PLW12875.1"/>
    </source>
</evidence>
<keyword evidence="4" id="KW-1185">Reference proteome</keyword>
<dbReference type="GO" id="GO:0046983">
    <property type="term" value="F:protein dimerization activity"/>
    <property type="evidence" value="ECO:0007669"/>
    <property type="project" value="InterPro"/>
</dbReference>
<feature type="region of interest" description="Disordered" evidence="1">
    <location>
        <begin position="402"/>
        <end position="436"/>
    </location>
</feature>